<dbReference type="CDD" id="cd05271">
    <property type="entry name" value="NDUFA9_like_SDR_a"/>
    <property type="match status" value="1"/>
</dbReference>
<keyword evidence="3" id="KW-1185">Reference proteome</keyword>
<dbReference type="Gene3D" id="3.40.50.720">
    <property type="entry name" value="NAD(P)-binding Rossmann-like Domain"/>
    <property type="match status" value="1"/>
</dbReference>
<sequence length="320" mass="33665">MELGQRIATVFGGSGFLGAYVVRKLAQDGFVVRIACRRTDLAERLRSLGDVGQIAPFYAPVQDESAVATALRGASTVINLAAVLGGRALEAVNVVGAGRVARLAFAEGVASFIHMSALGASVSSPSAYGRSRGAGEAEVQQHFPDATILRASVLFGPEDGFFNLMGALARYVPLALPVYSARTRLQPVYVADVAEAIRRAIAALGDVGAGVPRPLSRSGAARVYELGGPEVLSMIEIGRKVLEMTGRRKVVFAVSDGIAELQAAVLERLPGQMLTRDQLRMLSVDNVVTGVEPGLEAFGITPTPLGLVAPQYMARFRDAS</sequence>
<organism evidence="2 3">
    <name type="scientific">Acetobacter sacchari</name>
    <dbReference type="NCBI Taxonomy" id="2661687"/>
    <lineage>
        <taxon>Bacteria</taxon>
        <taxon>Pseudomonadati</taxon>
        <taxon>Pseudomonadota</taxon>
        <taxon>Alphaproteobacteria</taxon>
        <taxon>Acetobacterales</taxon>
        <taxon>Acetobacteraceae</taxon>
        <taxon>Acetobacter</taxon>
    </lineage>
</organism>
<name>A0ABS3LTB0_9PROT</name>
<gene>
    <name evidence="2" type="ORF">J2D73_04950</name>
</gene>
<dbReference type="InterPro" id="IPR036291">
    <property type="entry name" value="NAD(P)-bd_dom_sf"/>
</dbReference>
<proteinExistence type="predicted"/>
<feature type="domain" description="NAD-dependent epimerase/dehydratase" evidence="1">
    <location>
        <begin position="9"/>
        <end position="203"/>
    </location>
</feature>
<dbReference type="PANTHER" id="PTHR12126">
    <property type="entry name" value="NADH-UBIQUINONE OXIDOREDUCTASE 39 KDA SUBUNIT-RELATED"/>
    <property type="match status" value="1"/>
</dbReference>
<dbReference type="SUPFAM" id="SSF51735">
    <property type="entry name" value="NAD(P)-binding Rossmann-fold domains"/>
    <property type="match status" value="1"/>
</dbReference>
<protein>
    <submittedName>
        <fullName evidence="2">Complex I NDUFA9 subunit family protein</fullName>
    </submittedName>
</protein>
<dbReference type="PANTHER" id="PTHR12126:SF11">
    <property type="entry name" value="NADH DEHYDROGENASE [UBIQUINONE] 1 ALPHA SUBCOMPLEX SUBUNIT 9, MITOCHONDRIAL"/>
    <property type="match status" value="1"/>
</dbReference>
<evidence type="ECO:0000313" key="3">
    <source>
        <dbReference type="Proteomes" id="UP000664771"/>
    </source>
</evidence>
<dbReference type="InterPro" id="IPR001509">
    <property type="entry name" value="Epimerase_deHydtase"/>
</dbReference>
<evidence type="ECO:0000313" key="2">
    <source>
        <dbReference type="EMBL" id="MBO1359145.1"/>
    </source>
</evidence>
<dbReference type="InterPro" id="IPR051207">
    <property type="entry name" value="ComplexI_NDUFA9_subunit"/>
</dbReference>
<dbReference type="EMBL" id="JAFVMF010000004">
    <property type="protein sequence ID" value="MBO1359145.1"/>
    <property type="molecule type" value="Genomic_DNA"/>
</dbReference>
<evidence type="ECO:0000259" key="1">
    <source>
        <dbReference type="Pfam" id="PF01370"/>
    </source>
</evidence>
<dbReference type="Pfam" id="PF01370">
    <property type="entry name" value="Epimerase"/>
    <property type="match status" value="1"/>
</dbReference>
<reference evidence="2 3" key="1">
    <citation type="submission" date="2021-03" db="EMBL/GenBank/DDBJ databases">
        <title>The complete genome sequence of Acetobacter sacchari TBRC 11175.</title>
        <authorList>
            <person name="Charoenyingcharoen P."/>
            <person name="Yukphan P."/>
        </authorList>
    </citation>
    <scope>NUCLEOTIDE SEQUENCE [LARGE SCALE GENOMIC DNA]</scope>
    <source>
        <strain evidence="2 3">TBRC 11175</strain>
    </source>
</reference>
<dbReference type="Proteomes" id="UP000664771">
    <property type="component" value="Unassembled WGS sequence"/>
</dbReference>
<accession>A0ABS3LTB0</accession>
<comment type="caution">
    <text evidence="2">The sequence shown here is derived from an EMBL/GenBank/DDBJ whole genome shotgun (WGS) entry which is preliminary data.</text>
</comment>